<gene>
    <name evidence="5" type="ORF">AMJ52_03030</name>
</gene>
<feature type="compositionally biased region" description="Basic residues" evidence="4">
    <location>
        <begin position="351"/>
        <end position="366"/>
    </location>
</feature>
<dbReference type="NCBIfam" id="TIGR00075">
    <property type="entry name" value="hypD"/>
    <property type="match status" value="1"/>
</dbReference>
<dbReference type="GO" id="GO:0070025">
    <property type="term" value="F:carbon monoxide binding"/>
    <property type="evidence" value="ECO:0007669"/>
    <property type="project" value="TreeGrafter"/>
</dbReference>
<comment type="caution">
    <text evidence="5">The sequence shown here is derived from an EMBL/GenBank/DDBJ whole genome shotgun (WGS) entry which is preliminary data.</text>
</comment>
<reference evidence="5 6" key="1">
    <citation type="journal article" date="2015" name="Microbiome">
        <title>Genomic resolution of linkages in carbon, nitrogen, and sulfur cycling among widespread estuary sediment bacteria.</title>
        <authorList>
            <person name="Baker B.J."/>
            <person name="Lazar C.S."/>
            <person name="Teske A.P."/>
            <person name="Dick G.J."/>
        </authorList>
    </citation>
    <scope>NUCLEOTIDE SEQUENCE [LARGE SCALE GENOMIC DNA]</scope>
    <source>
        <strain evidence="5">DG_78</strain>
    </source>
</reference>
<sequence length="374" mass="41234">MARKIIDEITRFNNVDINLMEVCGTHTMAIAKAGLRGLMPENIRLLSGPGCPVCVTPQETIDYAIALAQLRGVIITTFGDMVRVPGSASSLEMFSPKIVYSPLDALQIAQANPQENVIFIGVGFETTSPTVAATILSAEKNAVKNFYILPAFKCIPPALEFIAQNPQINVQGFILPGHVSTIIGSQPYEFLATKYHISGCITGFEPIDILGGIFSLVKQIAQKDARIDIGYRRVVSPEGNKKAQEILREVFEPCDALWRGIGMILQSGLALRPRYRKYDASRKFEVEVAKAREPAGCICGKVLLGLNIPPDCVLFGKACTPLSPIGPCMVSSEGSCAAYYKYGNYHLRRQKKAGRRQKKAERRQKKQKIDREKW</sequence>
<dbReference type="Pfam" id="PF01924">
    <property type="entry name" value="HypD"/>
    <property type="match status" value="1"/>
</dbReference>
<dbReference type="GO" id="GO:0051604">
    <property type="term" value="P:protein maturation"/>
    <property type="evidence" value="ECO:0007669"/>
    <property type="project" value="TreeGrafter"/>
</dbReference>
<dbReference type="GO" id="GO:0051539">
    <property type="term" value="F:4 iron, 4 sulfur cluster binding"/>
    <property type="evidence" value="ECO:0007669"/>
    <property type="project" value="TreeGrafter"/>
</dbReference>
<evidence type="ECO:0000313" key="5">
    <source>
        <dbReference type="EMBL" id="KPJ73840.1"/>
    </source>
</evidence>
<dbReference type="PATRIC" id="fig|1703772.3.peg.985"/>
<keyword evidence="2" id="KW-0479">Metal-binding</keyword>
<evidence type="ECO:0000313" key="6">
    <source>
        <dbReference type="Proteomes" id="UP000051012"/>
    </source>
</evidence>
<feature type="region of interest" description="Disordered" evidence="4">
    <location>
        <begin position="351"/>
        <end position="374"/>
    </location>
</feature>
<dbReference type="PANTHER" id="PTHR30149">
    <property type="entry name" value="HYDROGENASE PROTEIN ASSEMBLY PROTEIN HYPD"/>
    <property type="match status" value="1"/>
</dbReference>
<accession>A0A0S7YGQ1</accession>
<dbReference type="AlphaFoldDB" id="A0A0S7YGQ1"/>
<dbReference type="Gene3D" id="6.10.20.100">
    <property type="match status" value="1"/>
</dbReference>
<evidence type="ECO:0000256" key="1">
    <source>
        <dbReference type="ARBA" id="ARBA00007888"/>
    </source>
</evidence>
<protein>
    <submittedName>
        <fullName evidence="5">Hydrogenase assembly protein HupF</fullName>
    </submittedName>
</protein>
<dbReference type="Gene3D" id="3.40.50.11750">
    <property type="entry name" value="HypD, alpha/beta domain 1"/>
    <property type="match status" value="2"/>
</dbReference>
<dbReference type="InterPro" id="IPR042243">
    <property type="entry name" value="HypD_1"/>
</dbReference>
<proteinExistence type="inferred from homology"/>
<dbReference type="InterPro" id="IPR042244">
    <property type="entry name" value="HypD_2_sf"/>
</dbReference>
<keyword evidence="3" id="KW-0408">Iron</keyword>
<organism evidence="5 6">
    <name type="scientific">candidate division TA06 bacterium DG_78</name>
    <dbReference type="NCBI Taxonomy" id="1703772"/>
    <lineage>
        <taxon>Bacteria</taxon>
        <taxon>Bacteria division TA06</taxon>
    </lineage>
</organism>
<dbReference type="Proteomes" id="UP000051012">
    <property type="component" value="Unassembled WGS sequence"/>
</dbReference>
<comment type="similarity">
    <text evidence="1">Belongs to the HypD family.</text>
</comment>
<dbReference type="InterPro" id="IPR002780">
    <property type="entry name" value="Hyd_form_HypD"/>
</dbReference>
<dbReference type="GO" id="GO:0005506">
    <property type="term" value="F:iron ion binding"/>
    <property type="evidence" value="ECO:0007669"/>
    <property type="project" value="TreeGrafter"/>
</dbReference>
<evidence type="ECO:0000256" key="4">
    <source>
        <dbReference type="SAM" id="MobiDB-lite"/>
    </source>
</evidence>
<evidence type="ECO:0000256" key="3">
    <source>
        <dbReference type="ARBA" id="ARBA00023004"/>
    </source>
</evidence>
<name>A0A0S7YGQ1_UNCT6</name>
<dbReference type="PANTHER" id="PTHR30149:SF0">
    <property type="entry name" value="HYDROGENASE MATURATION FACTOR HYPD"/>
    <property type="match status" value="1"/>
</dbReference>
<dbReference type="PIRSF" id="PIRSF005622">
    <property type="entry name" value="Hydrgn_mat_hypD"/>
    <property type="match status" value="1"/>
</dbReference>
<dbReference type="EMBL" id="LJNI01000026">
    <property type="protein sequence ID" value="KPJ73840.1"/>
    <property type="molecule type" value="Genomic_DNA"/>
</dbReference>
<evidence type="ECO:0000256" key="2">
    <source>
        <dbReference type="ARBA" id="ARBA00022723"/>
    </source>
</evidence>